<dbReference type="AlphaFoldDB" id="A0A5D4NPL7"/>
<comment type="similarity">
    <text evidence="2">Belongs to the FliH family.</text>
</comment>
<reference evidence="10 11" key="1">
    <citation type="submission" date="2019-08" db="EMBL/GenBank/DDBJ databases">
        <title>Bacillus genomes from the desert of Cuatro Cienegas, Coahuila.</title>
        <authorList>
            <person name="Olmedo-Alvarez G."/>
        </authorList>
    </citation>
    <scope>NUCLEOTIDE SEQUENCE [LARGE SCALE GENOMIC DNA]</scope>
    <source>
        <strain evidence="10 11">CH34_1T</strain>
    </source>
</reference>
<evidence type="ECO:0000256" key="2">
    <source>
        <dbReference type="ARBA" id="ARBA00006602"/>
    </source>
</evidence>
<dbReference type="NCBIfam" id="TIGR03825">
    <property type="entry name" value="FliH_bacil"/>
    <property type="match status" value="1"/>
</dbReference>
<dbReference type="InterPro" id="IPR051472">
    <property type="entry name" value="T3SS_Stator/FliH"/>
</dbReference>
<keyword evidence="10" id="KW-0282">Flagellum</keyword>
<dbReference type="InterPro" id="IPR022524">
    <property type="entry name" value="FliH_Bacilli"/>
</dbReference>
<evidence type="ECO:0000256" key="6">
    <source>
        <dbReference type="ARBA" id="ARBA00023225"/>
    </source>
</evidence>
<keyword evidence="3" id="KW-0813">Transport</keyword>
<dbReference type="PANTHER" id="PTHR34982">
    <property type="entry name" value="YOP PROTEINS TRANSLOCATION PROTEIN L"/>
    <property type="match status" value="1"/>
</dbReference>
<protein>
    <recommendedName>
        <fullName evidence="7">Flagellar assembly protein FliH</fullName>
    </recommendedName>
</protein>
<evidence type="ECO:0000256" key="5">
    <source>
        <dbReference type="ARBA" id="ARBA00022927"/>
    </source>
</evidence>
<dbReference type="GO" id="GO:0015031">
    <property type="term" value="P:protein transport"/>
    <property type="evidence" value="ECO:0007669"/>
    <property type="project" value="UniProtKB-KW"/>
</dbReference>
<keyword evidence="4" id="KW-1005">Bacterial flagellum biogenesis</keyword>
<gene>
    <name evidence="10" type="primary">fliH</name>
    <name evidence="10" type="ORF">FZC78_13195</name>
</gene>
<dbReference type="Pfam" id="PF02108">
    <property type="entry name" value="FliH"/>
    <property type="match status" value="1"/>
</dbReference>
<comment type="function">
    <text evidence="1">Needed for flagellar regrowth and assembly.</text>
</comment>
<keyword evidence="10" id="KW-0966">Cell projection</keyword>
<dbReference type="Proteomes" id="UP000322267">
    <property type="component" value="Unassembled WGS sequence"/>
</dbReference>
<evidence type="ECO:0000256" key="3">
    <source>
        <dbReference type="ARBA" id="ARBA00022448"/>
    </source>
</evidence>
<evidence type="ECO:0000256" key="7">
    <source>
        <dbReference type="NCBIfam" id="TIGR03825"/>
    </source>
</evidence>
<keyword evidence="5" id="KW-0653">Protein transport</keyword>
<name>A0A5D4NPL7_9BACI</name>
<evidence type="ECO:0000256" key="8">
    <source>
        <dbReference type="SAM" id="Coils"/>
    </source>
</evidence>
<dbReference type="PANTHER" id="PTHR34982:SF1">
    <property type="entry name" value="FLAGELLAR ASSEMBLY PROTEIN FLIH"/>
    <property type="match status" value="1"/>
</dbReference>
<evidence type="ECO:0000313" key="11">
    <source>
        <dbReference type="Proteomes" id="UP000322267"/>
    </source>
</evidence>
<organism evidence="10 11">
    <name type="scientific">Rossellomorea vietnamensis</name>
    <dbReference type="NCBI Taxonomy" id="218284"/>
    <lineage>
        <taxon>Bacteria</taxon>
        <taxon>Bacillati</taxon>
        <taxon>Bacillota</taxon>
        <taxon>Bacilli</taxon>
        <taxon>Bacillales</taxon>
        <taxon>Bacillaceae</taxon>
        <taxon>Rossellomorea</taxon>
    </lineage>
</organism>
<evidence type="ECO:0000313" key="10">
    <source>
        <dbReference type="EMBL" id="TYS16285.1"/>
    </source>
</evidence>
<feature type="domain" description="Flagellar assembly protein FliH/Type III secretion system HrpE" evidence="9">
    <location>
        <begin position="152"/>
        <end position="262"/>
    </location>
</feature>
<dbReference type="InterPro" id="IPR018035">
    <property type="entry name" value="Flagellar_FliH/T3SS_HrpE"/>
</dbReference>
<dbReference type="GO" id="GO:0005829">
    <property type="term" value="C:cytosol"/>
    <property type="evidence" value="ECO:0007669"/>
    <property type="project" value="TreeGrafter"/>
</dbReference>
<keyword evidence="10" id="KW-0969">Cilium</keyword>
<accession>A0A5D4NPL7</accession>
<dbReference type="GO" id="GO:0044781">
    <property type="term" value="P:bacterial-type flagellum organization"/>
    <property type="evidence" value="ECO:0007669"/>
    <property type="project" value="UniProtKB-KW"/>
</dbReference>
<dbReference type="EMBL" id="VTEI01000006">
    <property type="protein sequence ID" value="TYS16285.1"/>
    <property type="molecule type" value="Genomic_DNA"/>
</dbReference>
<evidence type="ECO:0000256" key="4">
    <source>
        <dbReference type="ARBA" id="ARBA00022795"/>
    </source>
</evidence>
<dbReference type="OrthoDB" id="19020at2"/>
<feature type="coiled-coil region" evidence="8">
    <location>
        <begin position="73"/>
        <end position="107"/>
    </location>
</feature>
<keyword evidence="6" id="KW-1006">Bacterial flagellum protein export</keyword>
<keyword evidence="8" id="KW-0175">Coiled coil</keyword>
<evidence type="ECO:0000256" key="1">
    <source>
        <dbReference type="ARBA" id="ARBA00003041"/>
    </source>
</evidence>
<sequence>MKTLVRLLLPVAEETILLSKVIKYTDASDTQARKARVISLRNILGPANDEGDGNIQENQIGHLEREKLIEAAKAEARFILESARNEAKRLEEEVSSLKSHWEQEKELLQQEAYEQAFQQGLDEGRQNGMQEYKNHISEAVDVVTNAKNDYYLHIDKAERVILELGMQTAERVIGRKLEEDPEIFLDIVKRGIKEVRDLPEVQVHIHPSNYKLLSGNQEEIESIFPVLRKLLLYPDDELSQQECIIETGEGRVIVSVDSQLNEIKTKLVEILEGENE</sequence>
<evidence type="ECO:0000259" key="9">
    <source>
        <dbReference type="Pfam" id="PF02108"/>
    </source>
</evidence>
<comment type="caution">
    <text evidence="10">The sequence shown here is derived from an EMBL/GenBank/DDBJ whole genome shotgun (WGS) entry which is preliminary data.</text>
</comment>
<proteinExistence type="inferred from homology"/>